<dbReference type="GO" id="GO:0016020">
    <property type="term" value="C:membrane"/>
    <property type="evidence" value="ECO:0007669"/>
    <property type="project" value="UniProtKB-SubCell"/>
</dbReference>
<keyword evidence="7" id="KW-1185">Reference proteome</keyword>
<dbReference type="GeneID" id="25366401"/>
<dbReference type="HOGENOM" id="CLU_033465_3_1_1"/>
<dbReference type="Proteomes" id="UP000030641">
    <property type="component" value="Unassembled WGS sequence"/>
</dbReference>
<dbReference type="RefSeq" id="XP_013344219.1">
    <property type="nucleotide sequence ID" value="XM_013488765.1"/>
</dbReference>
<protein>
    <recommendedName>
        <fullName evidence="8">RTA1 like protein</fullName>
    </recommendedName>
</protein>
<evidence type="ECO:0000256" key="1">
    <source>
        <dbReference type="ARBA" id="ARBA00004141"/>
    </source>
</evidence>
<evidence type="ECO:0000256" key="4">
    <source>
        <dbReference type="ARBA" id="ARBA00023136"/>
    </source>
</evidence>
<dbReference type="Pfam" id="PF04479">
    <property type="entry name" value="RTA1"/>
    <property type="match status" value="1"/>
</dbReference>
<dbReference type="OMA" id="EFYPYTP"/>
<evidence type="ECO:0008006" key="8">
    <source>
        <dbReference type="Google" id="ProtNLM"/>
    </source>
</evidence>
<dbReference type="InterPro" id="IPR007568">
    <property type="entry name" value="RTA1"/>
</dbReference>
<feature type="transmembrane region" description="Helical" evidence="5">
    <location>
        <begin position="241"/>
        <end position="265"/>
    </location>
</feature>
<keyword evidence="3 5" id="KW-1133">Transmembrane helix</keyword>
<feature type="transmembrane region" description="Helical" evidence="5">
    <location>
        <begin position="81"/>
        <end position="103"/>
    </location>
</feature>
<feature type="transmembrane region" description="Helical" evidence="5">
    <location>
        <begin position="22"/>
        <end position="43"/>
    </location>
</feature>
<evidence type="ECO:0000256" key="5">
    <source>
        <dbReference type="SAM" id="Phobius"/>
    </source>
</evidence>
<dbReference type="STRING" id="1043005.A0A074YI75"/>
<dbReference type="AlphaFoldDB" id="A0A074YI75"/>
<accession>A0A074YI75</accession>
<proteinExistence type="predicted"/>
<evidence type="ECO:0000313" key="6">
    <source>
        <dbReference type="EMBL" id="KEQ95764.1"/>
    </source>
</evidence>
<reference evidence="6 7" key="1">
    <citation type="journal article" date="2014" name="BMC Genomics">
        <title>Genome sequencing of four Aureobasidium pullulans varieties: biotechnological potential, stress tolerance, and description of new species.</title>
        <authorList>
            <person name="Gostin Ar C."/>
            <person name="Ohm R.A."/>
            <person name="Kogej T."/>
            <person name="Sonjak S."/>
            <person name="Turk M."/>
            <person name="Zajc J."/>
            <person name="Zalar P."/>
            <person name="Grube M."/>
            <person name="Sun H."/>
            <person name="Han J."/>
            <person name="Sharma A."/>
            <person name="Chiniquy J."/>
            <person name="Ngan C.Y."/>
            <person name="Lipzen A."/>
            <person name="Barry K."/>
            <person name="Grigoriev I.V."/>
            <person name="Gunde-Cimerman N."/>
        </authorList>
    </citation>
    <scope>NUCLEOTIDE SEQUENCE [LARGE SCALE GENOMIC DNA]</scope>
    <source>
        <strain evidence="6 7">EXF-2481</strain>
    </source>
</reference>
<feature type="transmembrane region" description="Helical" evidence="5">
    <location>
        <begin position="50"/>
        <end position="69"/>
    </location>
</feature>
<evidence type="ECO:0000313" key="7">
    <source>
        <dbReference type="Proteomes" id="UP000030641"/>
    </source>
</evidence>
<name>A0A074YI75_AURSE</name>
<evidence type="ECO:0000256" key="2">
    <source>
        <dbReference type="ARBA" id="ARBA00022692"/>
    </source>
</evidence>
<sequence>MALAPSNIDPDHLILYAYTPSAAAAGAFMGIFGVATIAHIFYLPKLRQCFFIPMILGGIMEVGGLYGRFWGHSDQNNFKAYVLQALLLTPAPIFLAATMYMTLGRVIVALDSDRDHTLIRPRWLSKVFVFFDIVCFVVQIGGIGMQCSISASAQKNGRTVTIIGLILQIFIFAYFIIVALVFHRRMNARPTAISVHHTIHWVRHLRVMYATSVLVSVRNIFRVAEYVEGADGAIAHSEVYLYIFDSALMAGLMWAFVIVHPGRLLRAIKKLKNRRSAEMAEGEKLVARQDAYQQMDA</sequence>
<dbReference type="EMBL" id="KL584758">
    <property type="protein sequence ID" value="KEQ95764.1"/>
    <property type="molecule type" value="Genomic_DNA"/>
</dbReference>
<organism evidence="6 7">
    <name type="scientific">Aureobasidium subglaciale (strain EXF-2481)</name>
    <name type="common">Aureobasidium pullulans var. subglaciale</name>
    <dbReference type="NCBI Taxonomy" id="1043005"/>
    <lineage>
        <taxon>Eukaryota</taxon>
        <taxon>Fungi</taxon>
        <taxon>Dikarya</taxon>
        <taxon>Ascomycota</taxon>
        <taxon>Pezizomycotina</taxon>
        <taxon>Dothideomycetes</taxon>
        <taxon>Dothideomycetidae</taxon>
        <taxon>Dothideales</taxon>
        <taxon>Saccotheciaceae</taxon>
        <taxon>Aureobasidium</taxon>
    </lineage>
</organism>
<comment type="subcellular location">
    <subcellularLocation>
        <location evidence="1">Membrane</location>
        <topology evidence="1">Multi-pass membrane protein</topology>
    </subcellularLocation>
</comment>
<dbReference type="OrthoDB" id="3358017at2759"/>
<evidence type="ECO:0000256" key="3">
    <source>
        <dbReference type="ARBA" id="ARBA00022989"/>
    </source>
</evidence>
<dbReference type="PANTHER" id="PTHR31465">
    <property type="entry name" value="PROTEIN RTA1-RELATED"/>
    <property type="match status" value="1"/>
</dbReference>
<dbReference type="FunCoup" id="A0A074YI75">
    <property type="interactions" value="20"/>
</dbReference>
<dbReference type="InParanoid" id="A0A074YI75"/>
<keyword evidence="2 5" id="KW-0812">Transmembrane</keyword>
<keyword evidence="4 5" id="KW-0472">Membrane</keyword>
<feature type="transmembrane region" description="Helical" evidence="5">
    <location>
        <begin position="123"/>
        <end position="142"/>
    </location>
</feature>
<dbReference type="PANTHER" id="PTHR31465:SF17">
    <property type="entry name" value="DOMAIN PROTEIN, PUTATIVE (AFU_ORTHOLOGUE AFUA_5G09900)-RELATED"/>
    <property type="match status" value="1"/>
</dbReference>
<feature type="transmembrane region" description="Helical" evidence="5">
    <location>
        <begin position="162"/>
        <end position="183"/>
    </location>
</feature>
<gene>
    <name evidence="6" type="ORF">AUEXF2481DRAFT_39618</name>
</gene>